<sequence>MYLLGVFGLTLFGFPLTLFFFDINLHVKDELSNERVADVQKNLISRFVSKNSHQNTTCDKTRLPPENAEFGPNLQRYNAEPSRDK</sequence>
<evidence type="ECO:0000313" key="2">
    <source>
        <dbReference type="EMBL" id="GIZ00331.1"/>
    </source>
</evidence>
<protein>
    <submittedName>
        <fullName evidence="2">Uncharacterized protein</fullName>
    </submittedName>
</protein>
<evidence type="ECO:0000256" key="1">
    <source>
        <dbReference type="SAM" id="MobiDB-lite"/>
    </source>
</evidence>
<gene>
    <name evidence="2" type="ORF">CEXT_595651</name>
</gene>
<name>A0AAV4XYT7_CAEEX</name>
<feature type="region of interest" description="Disordered" evidence="1">
    <location>
        <begin position="54"/>
        <end position="85"/>
    </location>
</feature>
<reference evidence="2 3" key="1">
    <citation type="submission" date="2021-06" db="EMBL/GenBank/DDBJ databases">
        <title>Caerostris extrusa draft genome.</title>
        <authorList>
            <person name="Kono N."/>
            <person name="Arakawa K."/>
        </authorList>
    </citation>
    <scope>NUCLEOTIDE SEQUENCE [LARGE SCALE GENOMIC DNA]</scope>
</reference>
<dbReference type="EMBL" id="BPLR01001146">
    <property type="protein sequence ID" value="GIZ00331.1"/>
    <property type="molecule type" value="Genomic_DNA"/>
</dbReference>
<comment type="caution">
    <text evidence="2">The sequence shown here is derived from an EMBL/GenBank/DDBJ whole genome shotgun (WGS) entry which is preliminary data.</text>
</comment>
<organism evidence="2 3">
    <name type="scientific">Caerostris extrusa</name>
    <name type="common">Bark spider</name>
    <name type="synonym">Caerostris bankana</name>
    <dbReference type="NCBI Taxonomy" id="172846"/>
    <lineage>
        <taxon>Eukaryota</taxon>
        <taxon>Metazoa</taxon>
        <taxon>Ecdysozoa</taxon>
        <taxon>Arthropoda</taxon>
        <taxon>Chelicerata</taxon>
        <taxon>Arachnida</taxon>
        <taxon>Araneae</taxon>
        <taxon>Araneomorphae</taxon>
        <taxon>Entelegynae</taxon>
        <taxon>Araneoidea</taxon>
        <taxon>Araneidae</taxon>
        <taxon>Caerostris</taxon>
    </lineage>
</organism>
<proteinExistence type="predicted"/>
<keyword evidence="3" id="KW-1185">Reference proteome</keyword>
<dbReference type="AlphaFoldDB" id="A0AAV4XYT7"/>
<accession>A0AAV4XYT7</accession>
<dbReference type="Proteomes" id="UP001054945">
    <property type="component" value="Unassembled WGS sequence"/>
</dbReference>
<evidence type="ECO:0000313" key="3">
    <source>
        <dbReference type="Proteomes" id="UP001054945"/>
    </source>
</evidence>